<keyword evidence="2" id="KW-1185">Reference proteome</keyword>
<dbReference type="STRING" id="63057.A0A2P5F512"/>
<dbReference type="AlphaFoldDB" id="A0A2P5F512"/>
<sequence>MAASNSHVYVIAESGFFTEERLPIPTLTVHVNVVRRYRCDTDDTNYVLDYNSRHHFNHPFHLFGSSQPEPNRDAVVAAMLSALRIPFPLENLYGKDPRRFNGDGTFMVTPLDGLDAMVRMISGVAGQVVRVGSASGRTSASMRVVIENRVEAPLRFIELLRRSRELDPEELS</sequence>
<comment type="caution">
    <text evidence="1">The sequence shown here is derived from an EMBL/GenBank/DDBJ whole genome shotgun (WGS) entry which is preliminary data.</text>
</comment>
<organism evidence="1 2">
    <name type="scientific">Trema orientale</name>
    <name type="common">Charcoal tree</name>
    <name type="synonym">Celtis orientalis</name>
    <dbReference type="NCBI Taxonomy" id="63057"/>
    <lineage>
        <taxon>Eukaryota</taxon>
        <taxon>Viridiplantae</taxon>
        <taxon>Streptophyta</taxon>
        <taxon>Embryophyta</taxon>
        <taxon>Tracheophyta</taxon>
        <taxon>Spermatophyta</taxon>
        <taxon>Magnoliopsida</taxon>
        <taxon>eudicotyledons</taxon>
        <taxon>Gunneridae</taxon>
        <taxon>Pentapetalae</taxon>
        <taxon>rosids</taxon>
        <taxon>fabids</taxon>
        <taxon>Rosales</taxon>
        <taxon>Cannabaceae</taxon>
        <taxon>Trema</taxon>
    </lineage>
</organism>
<evidence type="ECO:0000313" key="2">
    <source>
        <dbReference type="Proteomes" id="UP000237000"/>
    </source>
</evidence>
<proteinExistence type="predicted"/>
<evidence type="ECO:0000313" key="1">
    <source>
        <dbReference type="EMBL" id="PON92887.1"/>
    </source>
</evidence>
<gene>
    <name evidence="1" type="ORF">TorRG33x02_111660</name>
</gene>
<accession>A0A2P5F512</accession>
<protein>
    <submittedName>
        <fullName evidence="1">Uncharacterized protein</fullName>
    </submittedName>
</protein>
<dbReference type="Proteomes" id="UP000237000">
    <property type="component" value="Unassembled WGS sequence"/>
</dbReference>
<dbReference type="EMBL" id="JXTC01000061">
    <property type="protein sequence ID" value="PON92887.1"/>
    <property type="molecule type" value="Genomic_DNA"/>
</dbReference>
<dbReference type="InParanoid" id="A0A2P5F512"/>
<reference evidence="2" key="1">
    <citation type="submission" date="2016-06" db="EMBL/GenBank/DDBJ databases">
        <title>Parallel loss of symbiosis genes in relatives of nitrogen-fixing non-legume Parasponia.</title>
        <authorList>
            <person name="Van Velzen R."/>
            <person name="Holmer R."/>
            <person name="Bu F."/>
            <person name="Rutten L."/>
            <person name="Van Zeijl A."/>
            <person name="Liu W."/>
            <person name="Santuari L."/>
            <person name="Cao Q."/>
            <person name="Sharma T."/>
            <person name="Shen D."/>
            <person name="Roswanjaya Y."/>
            <person name="Wardhani T."/>
            <person name="Kalhor M.S."/>
            <person name="Jansen J."/>
            <person name="Van den Hoogen J."/>
            <person name="Gungor B."/>
            <person name="Hartog M."/>
            <person name="Hontelez J."/>
            <person name="Verver J."/>
            <person name="Yang W.-C."/>
            <person name="Schijlen E."/>
            <person name="Repin R."/>
            <person name="Schilthuizen M."/>
            <person name="Schranz E."/>
            <person name="Heidstra R."/>
            <person name="Miyata K."/>
            <person name="Fedorova E."/>
            <person name="Kohlen W."/>
            <person name="Bisseling T."/>
            <person name="Smit S."/>
            <person name="Geurts R."/>
        </authorList>
    </citation>
    <scope>NUCLEOTIDE SEQUENCE [LARGE SCALE GENOMIC DNA]</scope>
    <source>
        <strain evidence="2">cv. RG33-2</strain>
    </source>
</reference>
<name>A0A2P5F512_TREOI</name>